<dbReference type="OrthoDB" id="297496at2759"/>
<feature type="transmembrane region" description="Helical" evidence="9">
    <location>
        <begin position="180"/>
        <end position="198"/>
    </location>
</feature>
<comment type="subcellular location">
    <subcellularLocation>
        <location evidence="1">Membrane</location>
        <topology evidence="1">Multi-pass membrane protein</topology>
    </subcellularLocation>
</comment>
<dbReference type="AlphaFoldDB" id="A0A9P1IVB8"/>
<keyword evidence="2 8" id="KW-0813">Transport</keyword>
<dbReference type="SUPFAM" id="SSF81324">
    <property type="entry name" value="Voltage-gated potassium channels"/>
    <property type="match status" value="2"/>
</dbReference>
<evidence type="ECO:0000313" key="11">
    <source>
        <dbReference type="EMBL" id="CAI5450058.1"/>
    </source>
</evidence>
<keyword evidence="7 8" id="KW-0407">Ion channel</keyword>
<dbReference type="GO" id="GO:0015271">
    <property type="term" value="F:outward rectifier potassium channel activity"/>
    <property type="evidence" value="ECO:0007669"/>
    <property type="project" value="TreeGrafter"/>
</dbReference>
<organism evidence="11 12">
    <name type="scientific">Caenorhabditis angaria</name>
    <dbReference type="NCBI Taxonomy" id="860376"/>
    <lineage>
        <taxon>Eukaryota</taxon>
        <taxon>Metazoa</taxon>
        <taxon>Ecdysozoa</taxon>
        <taxon>Nematoda</taxon>
        <taxon>Chromadorea</taxon>
        <taxon>Rhabditida</taxon>
        <taxon>Rhabditina</taxon>
        <taxon>Rhabditomorpha</taxon>
        <taxon>Rhabditoidea</taxon>
        <taxon>Rhabditidae</taxon>
        <taxon>Peloderinae</taxon>
        <taxon>Caenorhabditis</taxon>
    </lineage>
</organism>
<dbReference type="InterPro" id="IPR003280">
    <property type="entry name" value="2pore_dom_K_chnl"/>
</dbReference>
<dbReference type="Proteomes" id="UP001152747">
    <property type="component" value="Unassembled WGS sequence"/>
</dbReference>
<dbReference type="PANTHER" id="PTHR11003">
    <property type="entry name" value="POTASSIUM CHANNEL, SUBFAMILY K"/>
    <property type="match status" value="1"/>
</dbReference>
<comment type="similarity">
    <text evidence="8">Belongs to the two pore domain potassium channel (TC 1.A.1.8) family.</text>
</comment>
<keyword evidence="3 8" id="KW-0812">Transmembrane</keyword>
<keyword evidence="6 9" id="KW-0472">Membrane</keyword>
<dbReference type="GO" id="GO:0030322">
    <property type="term" value="P:stabilization of membrane potential"/>
    <property type="evidence" value="ECO:0007669"/>
    <property type="project" value="TreeGrafter"/>
</dbReference>
<keyword evidence="5 8" id="KW-0406">Ion transport</keyword>
<dbReference type="PANTHER" id="PTHR11003:SF309">
    <property type="entry name" value="POTASSIUM CHANNEL DOMAIN-CONTAINING PROTEIN"/>
    <property type="match status" value="1"/>
</dbReference>
<dbReference type="InterPro" id="IPR013099">
    <property type="entry name" value="K_chnl_dom"/>
</dbReference>
<feature type="transmembrane region" description="Helical" evidence="9">
    <location>
        <begin position="218"/>
        <end position="239"/>
    </location>
</feature>
<feature type="transmembrane region" description="Helical" evidence="9">
    <location>
        <begin position="246"/>
        <end position="265"/>
    </location>
</feature>
<feature type="transmembrane region" description="Helical" evidence="9">
    <location>
        <begin position="38"/>
        <end position="60"/>
    </location>
</feature>
<feature type="domain" description="Potassium channel" evidence="10">
    <location>
        <begin position="149"/>
        <end position="205"/>
    </location>
</feature>
<accession>A0A9P1IVB8</accession>
<evidence type="ECO:0000256" key="9">
    <source>
        <dbReference type="SAM" id="Phobius"/>
    </source>
</evidence>
<dbReference type="FunFam" id="1.10.287.70:FF:000235">
    <property type="entry name" value="TWiK family of potassium channels"/>
    <property type="match status" value="1"/>
</dbReference>
<name>A0A9P1IVB8_9PELO</name>
<evidence type="ECO:0000256" key="1">
    <source>
        <dbReference type="ARBA" id="ARBA00004141"/>
    </source>
</evidence>
<evidence type="ECO:0000256" key="8">
    <source>
        <dbReference type="RuleBase" id="RU003857"/>
    </source>
</evidence>
<dbReference type="EMBL" id="CANHGI010000005">
    <property type="protein sequence ID" value="CAI5450058.1"/>
    <property type="molecule type" value="Genomic_DNA"/>
</dbReference>
<evidence type="ECO:0000256" key="2">
    <source>
        <dbReference type="ARBA" id="ARBA00022448"/>
    </source>
</evidence>
<proteinExistence type="inferred from homology"/>
<feature type="transmembrane region" description="Helical" evidence="9">
    <location>
        <begin position="155"/>
        <end position="173"/>
    </location>
</feature>
<evidence type="ECO:0000256" key="3">
    <source>
        <dbReference type="ARBA" id="ARBA00022692"/>
    </source>
</evidence>
<dbReference type="GO" id="GO:0022841">
    <property type="term" value="F:potassium ion leak channel activity"/>
    <property type="evidence" value="ECO:0007669"/>
    <property type="project" value="TreeGrafter"/>
</dbReference>
<keyword evidence="12" id="KW-1185">Reference proteome</keyword>
<dbReference type="Gene3D" id="1.10.287.70">
    <property type="match status" value="1"/>
</dbReference>
<keyword evidence="4 9" id="KW-1133">Transmembrane helix</keyword>
<protein>
    <recommendedName>
        <fullName evidence="10">Potassium channel domain-containing protein</fullName>
    </recommendedName>
</protein>
<dbReference type="GO" id="GO:0005886">
    <property type="term" value="C:plasma membrane"/>
    <property type="evidence" value="ECO:0007669"/>
    <property type="project" value="TreeGrafter"/>
</dbReference>
<dbReference type="Pfam" id="PF07885">
    <property type="entry name" value="Ion_trans_2"/>
    <property type="match status" value="2"/>
</dbReference>
<evidence type="ECO:0000256" key="4">
    <source>
        <dbReference type="ARBA" id="ARBA00022989"/>
    </source>
</evidence>
<gene>
    <name evidence="11" type="ORF">CAMP_LOCUS12695</name>
</gene>
<evidence type="ECO:0000313" key="12">
    <source>
        <dbReference type="Proteomes" id="UP001152747"/>
    </source>
</evidence>
<comment type="caution">
    <text evidence="11">The sequence shown here is derived from an EMBL/GenBank/DDBJ whole genome shotgun (WGS) entry which is preliminary data.</text>
</comment>
<evidence type="ECO:0000256" key="6">
    <source>
        <dbReference type="ARBA" id="ARBA00023136"/>
    </source>
</evidence>
<evidence type="ECO:0000259" key="10">
    <source>
        <dbReference type="Pfam" id="PF07885"/>
    </source>
</evidence>
<evidence type="ECO:0000256" key="7">
    <source>
        <dbReference type="ARBA" id="ARBA00023303"/>
    </source>
</evidence>
<feature type="domain" description="Potassium channel" evidence="10">
    <location>
        <begin position="221"/>
        <end position="294"/>
    </location>
</feature>
<dbReference type="PRINTS" id="PR01333">
    <property type="entry name" value="2POREKCHANEL"/>
</dbReference>
<feature type="transmembrane region" description="Helical" evidence="9">
    <location>
        <begin position="271"/>
        <end position="297"/>
    </location>
</feature>
<sequence length="351" mass="38535">MARKTGGLAALMSGQPVVVKKRRTVFWRLKLLTRQGGLHVGLILVCVLYVYGGAMLFMWIEAPEELALLANFTRNLTAIRQNFLENVENLKIAHQNGPKKNGSHLEASLNRLLDNFSHDLMKMFPHPVAANMFENMFFGRGENSSYQPLWNTDSSLLFTATTIVPVGYGYIAPLTTHGRLILCIYAGFGIPLALVMMSDVGKFLADLSAKLFNENITAFMVVLVSLLVAYSILGGIAMAKAIGVSMIDGIYFSTITIFTIGYGDVSPSISVYYIIAFIVFGVSLVTIAVDVVAANIIHNIHYMGRQVGKARIIADKMLMASSIDFQKIIRSGDFCEVQGWKIGILWGSGAF</sequence>
<reference evidence="11" key="1">
    <citation type="submission" date="2022-11" db="EMBL/GenBank/DDBJ databases">
        <authorList>
            <person name="Kikuchi T."/>
        </authorList>
    </citation>
    <scope>NUCLEOTIDE SEQUENCE</scope>
    <source>
        <strain evidence="11">PS1010</strain>
    </source>
</reference>
<evidence type="ECO:0000256" key="5">
    <source>
        <dbReference type="ARBA" id="ARBA00023065"/>
    </source>
</evidence>